<proteinExistence type="predicted"/>
<sequence length="398" mass="47625">MIKKSKFLTHLFAIICLIIFYVDGRKKLRKKIVKDIKDELCIYKNNTYDLRYSIPLEPSKKGKSFDCKLMKYLDDFGYLNESTYVDLNKQKISGVKIVTAITQDHRDEAGQMLKSFKKHFPGETIIVYDLGFNEKTVNEMKSLKFVEYRKFNASKYPKHLKKARSYGFKWIVVAEVLKEYPAVIWADASIRFQNRYFIEKVNKLVNCYKGKEENHKNKEQLVVEKLRKKFKIRHFTYKKNPNDEWLYKFNIQHCYKSNVLMHIPTFHGILSTTHRTFTKYFPVNKNKYNFPTERQQSTAFVTFFRTKDTVQNVMKWLVLCSLTHECTEPVHWFSCDGHFKSRNFFAKRHICHRFDQTLLTTILHNANNYDNRNYAVELYDNGIYAHDILKNYKILEKN</sequence>
<keyword evidence="1" id="KW-1185">Reference proteome</keyword>
<dbReference type="PANTHER" id="PTHR31389">
    <property type="entry name" value="LD39211P"/>
    <property type="match status" value="1"/>
</dbReference>
<dbReference type="Proteomes" id="UP000046392">
    <property type="component" value="Unplaced"/>
</dbReference>
<reference evidence="2" key="1">
    <citation type="submission" date="2017-02" db="UniProtKB">
        <authorList>
            <consortium name="WormBaseParasite"/>
        </authorList>
    </citation>
    <scope>IDENTIFICATION</scope>
</reference>
<evidence type="ECO:0000313" key="2">
    <source>
        <dbReference type="WBParaSite" id="SPAL_0000593700.1"/>
    </source>
</evidence>
<name>A0A0N5BJ09_STREA</name>
<evidence type="ECO:0000313" key="1">
    <source>
        <dbReference type="Proteomes" id="UP000046392"/>
    </source>
</evidence>
<protein>
    <submittedName>
        <fullName evidence="2">CAP10 domain-containing protein</fullName>
    </submittedName>
</protein>
<dbReference type="AlphaFoldDB" id="A0A0N5BJ09"/>
<accession>A0A0N5BJ09</accession>
<dbReference type="Pfam" id="PF07801">
    <property type="entry name" value="DUF1647"/>
    <property type="match status" value="1"/>
</dbReference>
<organism evidence="1 2">
    <name type="scientific">Strongyloides papillosus</name>
    <name type="common">Intestinal threadworm</name>
    <dbReference type="NCBI Taxonomy" id="174720"/>
    <lineage>
        <taxon>Eukaryota</taxon>
        <taxon>Metazoa</taxon>
        <taxon>Ecdysozoa</taxon>
        <taxon>Nematoda</taxon>
        <taxon>Chromadorea</taxon>
        <taxon>Rhabditida</taxon>
        <taxon>Tylenchina</taxon>
        <taxon>Panagrolaimomorpha</taxon>
        <taxon>Strongyloidoidea</taxon>
        <taxon>Strongyloididae</taxon>
        <taxon>Strongyloides</taxon>
    </lineage>
</organism>
<dbReference type="STRING" id="174720.A0A0N5BJ09"/>
<dbReference type="WBParaSite" id="SPAL_0000593700.1">
    <property type="protein sequence ID" value="SPAL_0000593700.1"/>
    <property type="gene ID" value="SPAL_0000593700"/>
</dbReference>
<dbReference type="InterPro" id="IPR012444">
    <property type="entry name" value="DUF1647"/>
</dbReference>
<dbReference type="PANTHER" id="PTHR31389:SF4">
    <property type="entry name" value="LD39211P"/>
    <property type="match status" value="1"/>
</dbReference>